<evidence type="ECO:0000313" key="1">
    <source>
        <dbReference type="EMBL" id="GBE87323.1"/>
    </source>
</evidence>
<organism evidence="1 2">
    <name type="scientific">Sparassis crispa</name>
    <dbReference type="NCBI Taxonomy" id="139825"/>
    <lineage>
        <taxon>Eukaryota</taxon>
        <taxon>Fungi</taxon>
        <taxon>Dikarya</taxon>
        <taxon>Basidiomycota</taxon>
        <taxon>Agaricomycotina</taxon>
        <taxon>Agaricomycetes</taxon>
        <taxon>Polyporales</taxon>
        <taxon>Sparassidaceae</taxon>
        <taxon>Sparassis</taxon>
    </lineage>
</organism>
<accession>A0A401GYT1</accession>
<evidence type="ECO:0000313" key="2">
    <source>
        <dbReference type="Proteomes" id="UP000287166"/>
    </source>
</evidence>
<dbReference type="GeneID" id="38784240"/>
<comment type="caution">
    <text evidence="1">The sequence shown here is derived from an EMBL/GenBank/DDBJ whole genome shotgun (WGS) entry which is preliminary data.</text>
</comment>
<keyword evidence="2" id="KW-1185">Reference proteome</keyword>
<protein>
    <submittedName>
        <fullName evidence="1">Uncharacterized protein</fullName>
    </submittedName>
</protein>
<dbReference type="OrthoDB" id="3261690at2759"/>
<name>A0A401GYT1_9APHY</name>
<dbReference type="Proteomes" id="UP000287166">
    <property type="component" value="Unassembled WGS sequence"/>
</dbReference>
<dbReference type="RefSeq" id="XP_027618236.1">
    <property type="nucleotide sequence ID" value="XM_027762435.1"/>
</dbReference>
<gene>
    <name evidence="1" type="ORF">SCP_1005710</name>
</gene>
<dbReference type="AlphaFoldDB" id="A0A401GYT1"/>
<reference evidence="1 2" key="1">
    <citation type="journal article" date="2018" name="Sci. Rep.">
        <title>Genome sequence of the cauliflower mushroom Sparassis crispa (Hanabiratake) and its association with beneficial usage.</title>
        <authorList>
            <person name="Kiyama R."/>
            <person name="Furutani Y."/>
            <person name="Kawaguchi K."/>
            <person name="Nakanishi T."/>
        </authorList>
    </citation>
    <scope>NUCLEOTIDE SEQUENCE [LARGE SCALE GENOMIC DNA]</scope>
</reference>
<proteinExistence type="predicted"/>
<dbReference type="InParanoid" id="A0A401GYT1"/>
<sequence>MPPYPDELLPTSQRTLDQFVNRAKAILADEDDEYRVWNFVTFMLAGREHVNHLEWRVFVNARQGFAAPPSDEYTIRRDYDSLLGISRSLPYISQLAVFPIPSFRETLTTSVHMAVKIQTTEGQRSVQLHKIPNILFGKLANRSQTRLFFPRLYVSGGLGRVPQPALKNLYNKVIRPTINEILPANVSHWPVSYEQAFSQAQDRQGQLHHHSVDVPGHYIQEFGREVIRRCDQDRDLKGAFFVHECRGTKDATVHNGTFEFDREESLNDLLRDYDTENMELGEWYVDVALEVHCPGHVLQWLEDGHRNVLEELFPNSSVARIDQMARSRALQVDQVAQLTDLAGFRMECPTMGRADSIIYAQIYTTDKSPTYQLHRGAFSAKSARDLYPAKIDRLRADYTKLGEVFGKCSGYGEHEAQDGNVRAEVRVRATRVLEVLHTFEDDFIQSNVIAYDDSTWW</sequence>
<dbReference type="EMBL" id="BFAD01000010">
    <property type="protein sequence ID" value="GBE87323.1"/>
    <property type="molecule type" value="Genomic_DNA"/>
</dbReference>